<dbReference type="Proteomes" id="UP000293854">
    <property type="component" value="Unassembled WGS sequence"/>
</dbReference>
<evidence type="ECO:0000313" key="4">
    <source>
        <dbReference type="Proteomes" id="UP000293854"/>
    </source>
</evidence>
<dbReference type="InterPro" id="IPR020084">
    <property type="entry name" value="NUDIX_hydrolase_CS"/>
</dbReference>
<dbReference type="Pfam" id="PF00293">
    <property type="entry name" value="NUDIX"/>
    <property type="match status" value="1"/>
</dbReference>
<dbReference type="PROSITE" id="PS51462">
    <property type="entry name" value="NUDIX"/>
    <property type="match status" value="1"/>
</dbReference>
<reference evidence="3 4" key="1">
    <citation type="submission" date="2018-11" db="EMBL/GenBank/DDBJ databases">
        <title>Genomic profiling of Staphylococcus species from a Poultry farm system in KwaZulu-Natal, South Africa.</title>
        <authorList>
            <person name="Amoako D.G."/>
            <person name="Somboro A.M."/>
            <person name="Abia A.L.K."/>
            <person name="Bester L.A."/>
            <person name="Essack S.Y."/>
        </authorList>
    </citation>
    <scope>NUCLEOTIDE SEQUENCE [LARGE SCALE GENOMIC DNA]</scope>
    <source>
        <strain evidence="3 4">SA11</strain>
    </source>
</reference>
<name>A0A4Q7CU99_9STAP</name>
<accession>A0A4Q7CU99</accession>
<evidence type="ECO:0000259" key="2">
    <source>
        <dbReference type="PROSITE" id="PS51462"/>
    </source>
</evidence>
<protein>
    <submittedName>
        <fullName evidence="3">NUDIX domain-containing protein</fullName>
    </submittedName>
</protein>
<organism evidence="3 4">
    <name type="scientific">Staphylococcus condimenti</name>
    <dbReference type="NCBI Taxonomy" id="70255"/>
    <lineage>
        <taxon>Bacteria</taxon>
        <taxon>Bacillati</taxon>
        <taxon>Bacillota</taxon>
        <taxon>Bacilli</taxon>
        <taxon>Bacillales</taxon>
        <taxon>Staphylococcaceae</taxon>
        <taxon>Staphylococcus</taxon>
    </lineage>
</organism>
<dbReference type="OrthoDB" id="9786032at2"/>
<dbReference type="PROSITE" id="PS00893">
    <property type="entry name" value="NUDIX_BOX"/>
    <property type="match status" value="1"/>
</dbReference>
<gene>
    <name evidence="3" type="ORF">EIG99_05880</name>
</gene>
<dbReference type="SUPFAM" id="SSF55811">
    <property type="entry name" value="Nudix"/>
    <property type="match status" value="1"/>
</dbReference>
<dbReference type="PANTHER" id="PTHR10885:SF0">
    <property type="entry name" value="ISOPENTENYL-DIPHOSPHATE DELTA-ISOMERASE"/>
    <property type="match status" value="1"/>
</dbReference>
<dbReference type="AlphaFoldDB" id="A0A4Q7CU99"/>
<evidence type="ECO:0000256" key="1">
    <source>
        <dbReference type="ARBA" id="ARBA00022801"/>
    </source>
</evidence>
<dbReference type="PANTHER" id="PTHR10885">
    <property type="entry name" value="ISOPENTENYL-DIPHOSPHATE DELTA-ISOMERASE"/>
    <property type="match status" value="1"/>
</dbReference>
<dbReference type="InterPro" id="IPR015797">
    <property type="entry name" value="NUDIX_hydrolase-like_dom_sf"/>
</dbReference>
<sequence length="180" mass="20816">MGGFGMAERLDLYNQYRQHLKGKTIERGNKLDEGTFHLVAHVCIFNQKGEMLIQQRKFNKKLWPGLWDFSAAGAVMKGETSNIAAQREIKEELDLDFDLTKMRPQLSMTFPFGFDDVYLIQAEVQLNDIHIEKGEVEDIRFAGREEILSLIENEKFINYKPGLIELIFDFVESGNDGMYQ</sequence>
<comment type="caution">
    <text evidence="3">The sequence shown here is derived from an EMBL/GenBank/DDBJ whole genome shotgun (WGS) entry which is preliminary data.</text>
</comment>
<dbReference type="GO" id="GO:0016787">
    <property type="term" value="F:hydrolase activity"/>
    <property type="evidence" value="ECO:0007669"/>
    <property type="project" value="UniProtKB-KW"/>
</dbReference>
<feature type="domain" description="Nudix hydrolase" evidence="2">
    <location>
        <begin position="35"/>
        <end position="164"/>
    </location>
</feature>
<dbReference type="CDD" id="cd04693">
    <property type="entry name" value="NUDIX_Hydrolase"/>
    <property type="match status" value="1"/>
</dbReference>
<dbReference type="Gene3D" id="3.90.79.10">
    <property type="entry name" value="Nucleoside Triphosphate Pyrophosphohydrolase"/>
    <property type="match status" value="1"/>
</dbReference>
<dbReference type="EMBL" id="RQTE01000094">
    <property type="protein sequence ID" value="RZI02577.1"/>
    <property type="molecule type" value="Genomic_DNA"/>
</dbReference>
<proteinExistence type="predicted"/>
<dbReference type="InterPro" id="IPR000086">
    <property type="entry name" value="NUDIX_hydrolase_dom"/>
</dbReference>
<keyword evidence="1" id="KW-0378">Hydrolase</keyword>
<evidence type="ECO:0000313" key="3">
    <source>
        <dbReference type="EMBL" id="RZI02577.1"/>
    </source>
</evidence>